<evidence type="ECO:0000256" key="1">
    <source>
        <dbReference type="SAM" id="MobiDB-lite"/>
    </source>
</evidence>
<protein>
    <recommendedName>
        <fullName evidence="7">Intraflagellar transport protein 52</fullName>
    </recommendedName>
</protein>
<feature type="compositionally biased region" description="Basic residues" evidence="1">
    <location>
        <begin position="140"/>
        <end position="153"/>
    </location>
</feature>
<dbReference type="GO" id="GO:0030992">
    <property type="term" value="C:intraciliary transport particle B"/>
    <property type="evidence" value="ECO:0007669"/>
    <property type="project" value="TreeGrafter"/>
</dbReference>
<organism evidence="6">
    <name type="scientific">Aureococcus anophagefferens</name>
    <name type="common">Harmful bloom alga</name>
    <dbReference type="NCBI Taxonomy" id="44056"/>
    <lineage>
        <taxon>Eukaryota</taxon>
        <taxon>Sar</taxon>
        <taxon>Stramenopiles</taxon>
        <taxon>Ochrophyta</taxon>
        <taxon>Pelagophyceae</taxon>
        <taxon>Pelagomonadales</taxon>
        <taxon>Pelagomonadaceae</taxon>
        <taxon>Aureococcus</taxon>
    </lineage>
</organism>
<evidence type="ECO:0000259" key="2">
    <source>
        <dbReference type="Pfam" id="PF21178"/>
    </source>
</evidence>
<dbReference type="CDD" id="cd23683">
    <property type="entry name" value="IFT52_CTD"/>
    <property type="match status" value="1"/>
</dbReference>
<evidence type="ECO:0000313" key="5">
    <source>
        <dbReference type="EMBL" id="EGB08522.1"/>
    </source>
</evidence>
<dbReference type="eggNOG" id="KOG3861">
    <property type="taxonomic scope" value="Eukaryota"/>
</dbReference>
<sequence>QTIICIDASKRETHHAGNGFKKLFRRLRSSNYKPISNKEDLTPQLLGTVDVLVVGAPRERFTADELRDVKEFVANGGSLLVLSSEGGEPKLGCNVNELLEGYGMSAQPDSVLRTVYYKYLHPKEVFVSHGVLQPELATHKHLSHGNARKHRRGGVAAAKEPEGGHDAAQGGGLSFVYPRGATLSVQRPARAVLSSGAISYPIHRTVCAAWEGSHPNGERNRPRPRVVAAGAVEMFSDEWLDKEENGTLCDLLFRWLARDAEAPSLHHHAGDDAAAYARVPDIEALASRLRACLQENDELPRNFTRLFNDALFRFDTDVIPEVVALYEQLHVKHEALSLIPPSFEYPLPPLQPATFPPALREPPSPPLDQFDLDEHFASKRERLAQLTNKCIPGGMTKKDGDAALAEPDDLEYYVREAGEIVGATAHLAARSPENALSAKHVLAFVLNELVTFKKVNPTEAAEVDHTRRA</sequence>
<evidence type="ECO:0000313" key="6">
    <source>
        <dbReference type="Proteomes" id="UP000002729"/>
    </source>
</evidence>
<gene>
    <name evidence="5" type="ORF">AURANDRAFT_2280</name>
</gene>
<dbReference type="GO" id="GO:0060271">
    <property type="term" value="P:cilium assembly"/>
    <property type="evidence" value="ECO:0007669"/>
    <property type="project" value="TreeGrafter"/>
</dbReference>
<dbReference type="Gene3D" id="6.10.250.2800">
    <property type="match status" value="1"/>
</dbReference>
<dbReference type="OrthoDB" id="10259368at2759"/>
<dbReference type="EMBL" id="GL833127">
    <property type="protein sequence ID" value="EGB08522.1"/>
    <property type="molecule type" value="Genomic_DNA"/>
</dbReference>
<evidence type="ECO:0000259" key="3">
    <source>
        <dbReference type="Pfam" id="PF23352"/>
    </source>
</evidence>
<feature type="non-terminal residue" evidence="5">
    <location>
        <position position="1"/>
    </location>
</feature>
<dbReference type="Pfam" id="PF23355">
    <property type="entry name" value="IFT52_GIFT"/>
    <property type="match status" value="1"/>
</dbReference>
<evidence type="ECO:0008006" key="7">
    <source>
        <dbReference type="Google" id="ProtNLM"/>
    </source>
</evidence>
<dbReference type="GO" id="GO:0005929">
    <property type="term" value="C:cilium"/>
    <property type="evidence" value="ECO:0007669"/>
    <property type="project" value="TreeGrafter"/>
</dbReference>
<dbReference type="RefSeq" id="XP_009036437.1">
    <property type="nucleotide sequence ID" value="XM_009038189.1"/>
</dbReference>
<feature type="non-terminal residue" evidence="5">
    <location>
        <position position="469"/>
    </location>
</feature>
<dbReference type="OMA" id="NWNVEQN"/>
<reference evidence="5 6" key="1">
    <citation type="journal article" date="2011" name="Proc. Natl. Acad. Sci. U.S.A.">
        <title>Niche of harmful alga Aureococcus anophagefferens revealed through ecogenomics.</title>
        <authorList>
            <person name="Gobler C.J."/>
            <person name="Berry D.L."/>
            <person name="Dyhrman S.T."/>
            <person name="Wilhelm S.W."/>
            <person name="Salamov A."/>
            <person name="Lobanov A.V."/>
            <person name="Zhang Y."/>
            <person name="Collier J.L."/>
            <person name="Wurch L.L."/>
            <person name="Kustka A.B."/>
            <person name="Dill B.D."/>
            <person name="Shah M."/>
            <person name="VerBerkmoes N.C."/>
            <person name="Kuo A."/>
            <person name="Terry A."/>
            <person name="Pangilinan J."/>
            <person name="Lindquist E.A."/>
            <person name="Lucas S."/>
            <person name="Paulsen I.T."/>
            <person name="Hattenrath-Lehmann T.K."/>
            <person name="Talmage S.C."/>
            <person name="Walker E.A."/>
            <person name="Koch F."/>
            <person name="Burson A.M."/>
            <person name="Marcoval M.A."/>
            <person name="Tang Y.Z."/>
            <person name="Lecleir G.R."/>
            <person name="Coyne K.J."/>
            <person name="Berg G.M."/>
            <person name="Bertrand E.M."/>
            <person name="Saito M.A."/>
            <person name="Gladyshev V.N."/>
            <person name="Grigoriev I.V."/>
        </authorList>
    </citation>
    <scope>NUCLEOTIDE SEQUENCE [LARGE SCALE GENOMIC DNA]</scope>
    <source>
        <strain evidence="6">CCMP 1984</strain>
    </source>
</reference>
<dbReference type="Pfam" id="PF21178">
    <property type="entry name" value="Itf52_C"/>
    <property type="match status" value="1"/>
</dbReference>
<accession>F0Y809</accession>
<feature type="domain" description="Intraflagellar transport protein 52 C-terminal" evidence="2">
    <location>
        <begin position="407"/>
        <end position="446"/>
    </location>
</feature>
<dbReference type="Pfam" id="PF23352">
    <property type="entry name" value="IFT52_central"/>
    <property type="match status" value="1"/>
</dbReference>
<dbReference type="Proteomes" id="UP000002729">
    <property type="component" value="Unassembled WGS sequence"/>
</dbReference>
<feature type="domain" description="IFT52 central" evidence="3">
    <location>
        <begin position="285"/>
        <end position="365"/>
    </location>
</feature>
<dbReference type="GO" id="GO:0042073">
    <property type="term" value="P:intraciliary transport"/>
    <property type="evidence" value="ECO:0007669"/>
    <property type="project" value="TreeGrafter"/>
</dbReference>
<evidence type="ECO:0000259" key="4">
    <source>
        <dbReference type="Pfam" id="PF23355"/>
    </source>
</evidence>
<dbReference type="KEGG" id="aaf:AURANDRAFT_2280"/>
<feature type="region of interest" description="Disordered" evidence="1">
    <location>
        <begin position="140"/>
        <end position="171"/>
    </location>
</feature>
<dbReference type="PANTHER" id="PTHR12969:SF7">
    <property type="entry name" value="INTRAFLAGELLAR TRANSPORT PROTEIN 52 HOMOLOG"/>
    <property type="match status" value="1"/>
</dbReference>
<dbReference type="InterPro" id="IPR055458">
    <property type="entry name" value="IFT52_GIFT"/>
</dbReference>
<dbReference type="PANTHER" id="PTHR12969">
    <property type="entry name" value="NGD5/OSM-6/IFT52"/>
    <property type="match status" value="1"/>
</dbReference>
<dbReference type="GeneID" id="20219660"/>
<name>F0Y809_AURAN</name>
<feature type="domain" description="IFT52 GIFT" evidence="4">
    <location>
        <begin position="4"/>
        <end position="259"/>
    </location>
</feature>
<dbReference type="AlphaFoldDB" id="F0Y809"/>
<dbReference type="InParanoid" id="F0Y809"/>
<keyword evidence="6" id="KW-1185">Reference proteome</keyword>
<proteinExistence type="predicted"/>
<dbReference type="InterPro" id="IPR048643">
    <property type="entry name" value="Itf52_C"/>
</dbReference>
<dbReference type="InterPro" id="IPR055460">
    <property type="entry name" value="IFT52_central"/>
</dbReference>
<dbReference type="GO" id="GO:0005814">
    <property type="term" value="C:centriole"/>
    <property type="evidence" value="ECO:0007669"/>
    <property type="project" value="TreeGrafter"/>
</dbReference>
<dbReference type="InterPro" id="IPR039975">
    <property type="entry name" value="IFT52"/>
</dbReference>